<reference evidence="1" key="1">
    <citation type="journal article" date="2021" name="Proc. Natl. Acad. Sci. U.S.A.">
        <title>A Catalog of Tens of Thousands of Viruses from Human Metagenomes Reveals Hidden Associations with Chronic Diseases.</title>
        <authorList>
            <person name="Tisza M.J."/>
            <person name="Buck C.B."/>
        </authorList>
    </citation>
    <scope>NUCLEOTIDE SEQUENCE</scope>
    <source>
        <strain evidence="1">CtNDZ29</strain>
    </source>
</reference>
<name>A0A8S5MYV8_9CAUD</name>
<proteinExistence type="predicted"/>
<sequence>MASVTLVPTGYDGQRSSYISVDASYPLSNGLTSSSSNTFTVLNLNTGGGAVSKLAVKFDVSKIPTDAKINSISCKIKARISNASPYILSGVAQLYCGTAGLSGEIELGTSPVAQTFNDTGWWDRESLDDLILLITCTRGSLSANNSHTLRFYGADLTVDYTGGSTGPTEQLMLKQNGAWGAVSKVYKKVNGLWVEQSDLAGLFDTQTNYVKG</sequence>
<organism evidence="1">
    <name type="scientific">Myoviridae sp. ctNDZ29</name>
    <dbReference type="NCBI Taxonomy" id="2826643"/>
    <lineage>
        <taxon>Viruses</taxon>
        <taxon>Duplodnaviria</taxon>
        <taxon>Heunggongvirae</taxon>
        <taxon>Uroviricota</taxon>
        <taxon>Caudoviricetes</taxon>
    </lineage>
</organism>
<dbReference type="EMBL" id="BK015020">
    <property type="protein sequence ID" value="DAD87392.1"/>
    <property type="molecule type" value="Genomic_DNA"/>
</dbReference>
<protein>
    <submittedName>
        <fullName evidence="1">Uncharacterized protein</fullName>
    </submittedName>
</protein>
<evidence type="ECO:0000313" key="1">
    <source>
        <dbReference type="EMBL" id="DAD87392.1"/>
    </source>
</evidence>
<accession>A0A8S5MYV8</accession>